<feature type="region of interest" description="Disordered" evidence="13">
    <location>
        <begin position="285"/>
        <end position="304"/>
    </location>
</feature>
<evidence type="ECO:0000313" key="17">
    <source>
        <dbReference type="Proteomes" id="UP000018468"/>
    </source>
</evidence>
<dbReference type="Proteomes" id="UP000018468">
    <property type="component" value="Linkage group LG25"/>
</dbReference>
<dbReference type="PANTHER" id="PTHR44793">
    <property type="entry name" value="MATRIX REMODELING-ASSOCIATED PROTEIN 8"/>
    <property type="match status" value="1"/>
</dbReference>
<feature type="domain" description="Ig-like" evidence="15">
    <location>
        <begin position="148"/>
        <end position="284"/>
    </location>
</feature>
<dbReference type="InterPro" id="IPR003599">
    <property type="entry name" value="Ig_sub"/>
</dbReference>
<name>W5M4X8_LEPOC</name>
<proteinExistence type="predicted"/>
<dbReference type="EMBL" id="AHAT01009699">
    <property type="status" value="NOT_ANNOTATED_CDS"/>
    <property type="molecule type" value="Genomic_DNA"/>
</dbReference>
<accession>W5M4X8</accession>
<keyword evidence="12" id="KW-0393">Immunoglobulin domain</keyword>
<dbReference type="Ensembl" id="ENSLOCT00000003443.1">
    <property type="protein sequence ID" value="ENSLOCP00000003436.1"/>
    <property type="gene ID" value="ENSLOCG00000002916.1"/>
</dbReference>
<evidence type="ECO:0000256" key="2">
    <source>
        <dbReference type="ARBA" id="ARBA00018734"/>
    </source>
</evidence>
<dbReference type="GO" id="GO:0030154">
    <property type="term" value="P:cell differentiation"/>
    <property type="evidence" value="ECO:0000318"/>
    <property type="project" value="GO_Central"/>
</dbReference>
<evidence type="ECO:0000256" key="5">
    <source>
        <dbReference type="ARBA" id="ARBA00022729"/>
    </source>
</evidence>
<dbReference type="HOGENOM" id="CLU_062248_1_0_1"/>
<evidence type="ECO:0000313" key="16">
    <source>
        <dbReference type="Ensembl" id="ENSLOCP00000003436.1"/>
    </source>
</evidence>
<evidence type="ECO:0000256" key="1">
    <source>
        <dbReference type="ARBA" id="ARBA00004251"/>
    </source>
</evidence>
<dbReference type="GeneTree" id="ENSGT00390000001509"/>
<reference evidence="17" key="1">
    <citation type="submission" date="2011-12" db="EMBL/GenBank/DDBJ databases">
        <title>The Draft Genome of Lepisosteus oculatus.</title>
        <authorList>
            <consortium name="The Broad Institute Genome Assembly &amp; Analysis Group"/>
            <consortium name="Computational R&amp;D Group"/>
            <consortium name="and Sequencing Platform"/>
            <person name="Di Palma F."/>
            <person name="Alfoldi J."/>
            <person name="Johnson J."/>
            <person name="Berlin A."/>
            <person name="Gnerre S."/>
            <person name="Jaffe D."/>
            <person name="MacCallum I."/>
            <person name="Young S."/>
            <person name="Walker B.J."/>
            <person name="Lander E.S."/>
            <person name="Lindblad-Toh K."/>
        </authorList>
    </citation>
    <scope>NUCLEOTIDE SEQUENCE [LARGE SCALE GENOMIC DNA]</scope>
</reference>
<evidence type="ECO:0000256" key="9">
    <source>
        <dbReference type="ARBA" id="ARBA00023136"/>
    </source>
</evidence>
<dbReference type="Pfam" id="PF07686">
    <property type="entry name" value="V-set"/>
    <property type="match status" value="1"/>
</dbReference>
<evidence type="ECO:0000256" key="7">
    <source>
        <dbReference type="ARBA" id="ARBA00022889"/>
    </source>
</evidence>
<dbReference type="EMBL" id="AHAT01009697">
    <property type="status" value="NOT_ANNOTATED_CDS"/>
    <property type="molecule type" value="Genomic_DNA"/>
</dbReference>
<dbReference type="Bgee" id="ENSLOCG00000002916">
    <property type="expression patterns" value="Expressed in zone of skin and 13 other cell types or tissues"/>
</dbReference>
<keyword evidence="9 14" id="KW-0472">Membrane</keyword>
<protein>
    <recommendedName>
        <fullName evidence="2">Matrix remodeling-associated protein 8</fullName>
    </recommendedName>
</protein>
<comment type="subcellular location">
    <subcellularLocation>
        <location evidence="1">Cell membrane</location>
        <topology evidence="1">Single-pass type I membrane protein</topology>
    </subcellularLocation>
</comment>
<dbReference type="Gene3D" id="2.60.40.10">
    <property type="entry name" value="Immunoglobulins"/>
    <property type="match status" value="2"/>
</dbReference>
<dbReference type="InterPro" id="IPR042472">
    <property type="entry name" value="MXRA8"/>
</dbReference>
<dbReference type="OMA" id="HIPVACL"/>
<evidence type="ECO:0000256" key="3">
    <source>
        <dbReference type="ARBA" id="ARBA00022475"/>
    </source>
</evidence>
<evidence type="ECO:0000256" key="11">
    <source>
        <dbReference type="ARBA" id="ARBA00023180"/>
    </source>
</evidence>
<keyword evidence="11" id="KW-0325">Glycoprotein</keyword>
<organism evidence="16 17">
    <name type="scientific">Lepisosteus oculatus</name>
    <name type="common">Spotted gar</name>
    <dbReference type="NCBI Taxonomy" id="7918"/>
    <lineage>
        <taxon>Eukaryota</taxon>
        <taxon>Metazoa</taxon>
        <taxon>Chordata</taxon>
        <taxon>Craniata</taxon>
        <taxon>Vertebrata</taxon>
        <taxon>Euteleostomi</taxon>
        <taxon>Actinopterygii</taxon>
        <taxon>Neopterygii</taxon>
        <taxon>Holostei</taxon>
        <taxon>Semionotiformes</taxon>
        <taxon>Lepisosteidae</taxon>
        <taxon>Lepisosteus</taxon>
    </lineage>
</organism>
<dbReference type="eggNOG" id="ENOG502QRZ7">
    <property type="taxonomic scope" value="Eukaryota"/>
</dbReference>
<evidence type="ECO:0000256" key="8">
    <source>
        <dbReference type="ARBA" id="ARBA00022989"/>
    </source>
</evidence>
<evidence type="ECO:0000256" key="13">
    <source>
        <dbReference type="SAM" id="MobiDB-lite"/>
    </source>
</evidence>
<keyword evidence="5" id="KW-0732">Signal</keyword>
<reference evidence="16" key="3">
    <citation type="submission" date="2025-09" db="UniProtKB">
        <authorList>
            <consortium name="Ensembl"/>
        </authorList>
    </citation>
    <scope>IDENTIFICATION</scope>
</reference>
<evidence type="ECO:0000256" key="6">
    <source>
        <dbReference type="ARBA" id="ARBA00022737"/>
    </source>
</evidence>
<dbReference type="SUPFAM" id="SSF48726">
    <property type="entry name" value="Immunoglobulin"/>
    <property type="match status" value="1"/>
</dbReference>
<keyword evidence="3" id="KW-1003">Cell membrane</keyword>
<evidence type="ECO:0000259" key="15">
    <source>
        <dbReference type="PROSITE" id="PS50835"/>
    </source>
</evidence>
<dbReference type="InterPro" id="IPR013783">
    <property type="entry name" value="Ig-like_fold"/>
</dbReference>
<keyword evidence="17" id="KW-1185">Reference proteome</keyword>
<dbReference type="InterPro" id="IPR013106">
    <property type="entry name" value="Ig_V-set"/>
</dbReference>
<keyword evidence="4 14" id="KW-0812">Transmembrane</keyword>
<keyword evidence="8 14" id="KW-1133">Transmembrane helix</keyword>
<dbReference type="InterPro" id="IPR007110">
    <property type="entry name" value="Ig-like_dom"/>
</dbReference>
<dbReference type="STRING" id="7918.ENSLOCP00000003436"/>
<evidence type="ECO:0000256" key="10">
    <source>
        <dbReference type="ARBA" id="ARBA00023157"/>
    </source>
</evidence>
<keyword evidence="7" id="KW-0130">Cell adhesion</keyword>
<dbReference type="EMBL" id="AHAT01009698">
    <property type="status" value="NOT_ANNOTATED_CDS"/>
    <property type="molecule type" value="Genomic_DNA"/>
</dbReference>
<evidence type="ECO:0000256" key="4">
    <source>
        <dbReference type="ARBA" id="ARBA00022692"/>
    </source>
</evidence>
<feature type="transmembrane region" description="Helical" evidence="14">
    <location>
        <begin position="329"/>
        <end position="349"/>
    </location>
</feature>
<dbReference type="PANTHER" id="PTHR44793:SF1">
    <property type="entry name" value="MATRIX REMODELING-ASSOCIATED PROTEIN 8"/>
    <property type="match status" value="1"/>
</dbReference>
<dbReference type="GO" id="GO:0009986">
    <property type="term" value="C:cell surface"/>
    <property type="evidence" value="ECO:0000318"/>
    <property type="project" value="GO_Central"/>
</dbReference>
<evidence type="ECO:0000256" key="14">
    <source>
        <dbReference type="SAM" id="Phobius"/>
    </source>
</evidence>
<dbReference type="InterPro" id="IPR036179">
    <property type="entry name" value="Ig-like_dom_sf"/>
</dbReference>
<dbReference type="GO" id="GO:0007155">
    <property type="term" value="P:cell adhesion"/>
    <property type="evidence" value="ECO:0007669"/>
    <property type="project" value="UniProtKB-KW"/>
</dbReference>
<reference evidence="16" key="2">
    <citation type="submission" date="2025-08" db="UniProtKB">
        <authorList>
            <consortium name="Ensembl"/>
        </authorList>
    </citation>
    <scope>IDENTIFICATION</scope>
</reference>
<dbReference type="GO" id="GO:0005886">
    <property type="term" value="C:plasma membrane"/>
    <property type="evidence" value="ECO:0007669"/>
    <property type="project" value="UniProtKB-SubCell"/>
</dbReference>
<dbReference type="SMART" id="SM00406">
    <property type="entry name" value="IGv"/>
    <property type="match status" value="1"/>
</dbReference>
<dbReference type="InParanoid" id="W5M4X8"/>
<dbReference type="SMART" id="SM00409">
    <property type="entry name" value="IG"/>
    <property type="match status" value="1"/>
</dbReference>
<dbReference type="PROSITE" id="PS50835">
    <property type="entry name" value="IG_LIKE"/>
    <property type="match status" value="1"/>
</dbReference>
<keyword evidence="6" id="KW-0677">Repeat</keyword>
<sequence>VYCNLHICTKATLCTATSLAQSNGESVVVATYNISAPAGSAAVLQCHSQRMVWTQDRLKDRQRVVHWDLHRVGPDFRTERILDMFSAGDQRIYNGYNQGRVSIPQTAFSDGNFSLIIRVANLLPERLTLANLLPERLTLANLLPVPLPSAPARKERRFWDGEKAVFVVLVGSTVALPCVNRRPVWTEGHSEEEQQVVHWDRQSPGVRHDRADRLVDLYASGERRHYGPLFLRRKMNISDEAFSLGDFSLTISNLQPPDQGLYSCHLHHHYCGLDERRVYQLSVEPPLPPEQTAAPRSLPSDDAGSNMVEVPRVINVILPENRGHFLQQMGYILAALLLLVLVATAIIILTRRCRRKGLEYDLRRSERRQMAANDFEMDATELKVCNHEEIRLDYKNNILKEKAELAKVPPAKVIDLDKEMERKSWK</sequence>
<evidence type="ECO:0000256" key="12">
    <source>
        <dbReference type="ARBA" id="ARBA00023319"/>
    </source>
</evidence>
<keyword evidence="10" id="KW-1015">Disulfide bond</keyword>
<dbReference type="AlphaFoldDB" id="W5M4X8"/>